<dbReference type="Proteomes" id="UP000053881">
    <property type="component" value="Unassembled WGS sequence"/>
</dbReference>
<reference evidence="1 2" key="1">
    <citation type="submission" date="2015-06" db="EMBL/GenBank/DDBJ databases">
        <title>Genome sequencing project of Bacillus galactosidilyticus PL133.</title>
        <authorList>
            <person name="Gaiero J."/>
            <person name="Nicol R."/>
            <person name="Habash M."/>
        </authorList>
    </citation>
    <scope>NUCLEOTIDE SEQUENCE [LARGE SCALE GENOMIC DNA]</scope>
    <source>
        <strain evidence="1 2">PL133</strain>
    </source>
</reference>
<evidence type="ECO:0000313" key="2">
    <source>
        <dbReference type="Proteomes" id="UP000053881"/>
    </source>
</evidence>
<dbReference type="PATRIC" id="fig|217031.4.peg.1038"/>
<organism evidence="1 2">
    <name type="scientific">Lederbergia galactosidilytica</name>
    <dbReference type="NCBI Taxonomy" id="217031"/>
    <lineage>
        <taxon>Bacteria</taxon>
        <taxon>Bacillati</taxon>
        <taxon>Bacillota</taxon>
        <taxon>Bacilli</taxon>
        <taxon>Bacillales</taxon>
        <taxon>Bacillaceae</taxon>
        <taxon>Lederbergia</taxon>
    </lineage>
</organism>
<accession>A0A0Q9YGB7</accession>
<gene>
    <name evidence="1" type="ORF">ACA29_03160</name>
</gene>
<sequence>MSDKIRTNAELGAFIKNLFDLSKRNPNQVYSNIDLQYFSDSESARTYINFLKTDGWVSIDYTVSQFNRCSLGNLNTYTGDNAHSVIGQEFDKVIVVIGYSFFYDENGFLMGDRRSYYHPTKMLLQMITRVRKKLCVVIVNFV</sequence>
<proteinExistence type="predicted"/>
<comment type="caution">
    <text evidence="1">The sequence shown here is derived from an EMBL/GenBank/DDBJ whole genome shotgun (WGS) entry which is preliminary data.</text>
</comment>
<dbReference type="EMBL" id="LGPB01000026">
    <property type="protein sequence ID" value="KRG16882.1"/>
    <property type="molecule type" value="Genomic_DNA"/>
</dbReference>
<protein>
    <submittedName>
        <fullName evidence="1">Uncharacterized protein</fullName>
    </submittedName>
</protein>
<evidence type="ECO:0000313" key="1">
    <source>
        <dbReference type="EMBL" id="KRG16882.1"/>
    </source>
</evidence>
<dbReference type="AlphaFoldDB" id="A0A0Q9YGB7"/>
<name>A0A0Q9YGB7_9BACI</name>